<dbReference type="InterPro" id="IPR007867">
    <property type="entry name" value="GMC_OxRtase_C"/>
</dbReference>
<dbReference type="Gene3D" id="3.30.560.10">
    <property type="entry name" value="Glucose Oxidase, domain 3"/>
    <property type="match status" value="1"/>
</dbReference>
<evidence type="ECO:0000313" key="10">
    <source>
        <dbReference type="EMBL" id="CAD7654864.1"/>
    </source>
</evidence>
<evidence type="ECO:0000256" key="2">
    <source>
        <dbReference type="ARBA" id="ARBA00010790"/>
    </source>
</evidence>
<dbReference type="InterPro" id="IPR012132">
    <property type="entry name" value="GMC_OxRdtase"/>
</dbReference>
<dbReference type="InterPro" id="IPR036188">
    <property type="entry name" value="FAD/NAD-bd_sf"/>
</dbReference>
<keyword evidence="3 6" id="KW-0285">Flavoprotein</keyword>
<protein>
    <recommendedName>
        <fullName evidence="8 9">Glucose-methanol-choline oxidoreductase N-terminal domain-containing protein</fullName>
    </recommendedName>
</protein>
<feature type="domain" description="Glucose-methanol-choline oxidoreductase N-terminal" evidence="8">
    <location>
        <begin position="61"/>
        <end position="84"/>
    </location>
</feature>
<organism evidence="10">
    <name type="scientific">Oppiella nova</name>
    <dbReference type="NCBI Taxonomy" id="334625"/>
    <lineage>
        <taxon>Eukaryota</taxon>
        <taxon>Metazoa</taxon>
        <taxon>Ecdysozoa</taxon>
        <taxon>Arthropoda</taxon>
        <taxon>Chelicerata</taxon>
        <taxon>Arachnida</taxon>
        <taxon>Acari</taxon>
        <taxon>Acariformes</taxon>
        <taxon>Sarcoptiformes</taxon>
        <taxon>Oribatida</taxon>
        <taxon>Brachypylina</taxon>
        <taxon>Oppioidea</taxon>
        <taxon>Oppiidae</taxon>
        <taxon>Oppiella</taxon>
    </lineage>
</organism>
<accession>A0A7R9QS96</accession>
<dbReference type="EMBL" id="OC923461">
    <property type="protein sequence ID" value="CAD7654864.1"/>
    <property type="molecule type" value="Genomic_DNA"/>
</dbReference>
<feature type="binding site" evidence="5">
    <location>
        <position position="63"/>
    </location>
    <ligand>
        <name>FAD</name>
        <dbReference type="ChEBI" id="CHEBI:57692"/>
    </ligand>
</feature>
<sequence>MTSLSSVQDLPAESLPTGWPKTRTSTSCCWRRASEYDWNYTEAKQPVGLAFKDGRIQENRGKVLGGSSSINAMIYNRGNRQTFDDWAQEFGAEGWSYREVLPYFKKSENNTDPRIVGDGRYHGTEGLVQITSWPQPVDPIIQIHQNAMHELGIKTTDINGLVQTGTTVLQAFIDSRGRRSSIANCYLDPNPFPRNLDILTRAHVTKILFSGQTAIGVEFVRNGLKYTVKTRREVIVSAGSIGSPQLLMLSGVGPRHELQKWDIPVVADLPVGENLQNHPALNVNFAIKEQFHDLVYSGDSELTVDKLYEYYTNGSGVLSRYYNCLTYLSTKSNDNPDFPNVSLELALLKYAKDPSQVTVVQFEAQDEWNAYNRDLLGKPYFFIQPILERVRSRGFVRLASVNPFVYPVINSRFLSDAQDFEDMVDITKFAFYVFERSSVAPYVRRHKPVPGCEFCAGQRFTYECDAYIRCLIRQVTYTGYHLVGTCRMGADHRRDTVLDPRLRVKGVHGLRVCDASVMPTVTNGNTNAPTIMIGEKCADLIKEDNQLIQRKGIHVESFNEFSR</sequence>
<dbReference type="SUPFAM" id="SSF51905">
    <property type="entry name" value="FAD/NAD(P)-binding domain"/>
    <property type="match status" value="1"/>
</dbReference>
<gene>
    <name evidence="10" type="ORF">ONB1V03_LOCUS11509</name>
</gene>
<dbReference type="Pfam" id="PF05199">
    <property type="entry name" value="GMC_oxred_C"/>
    <property type="match status" value="1"/>
</dbReference>
<dbReference type="Proteomes" id="UP000728032">
    <property type="component" value="Unassembled WGS sequence"/>
</dbReference>
<dbReference type="PANTHER" id="PTHR11552:SF147">
    <property type="entry name" value="CHOLINE DEHYDROGENASE, MITOCHONDRIAL"/>
    <property type="match status" value="1"/>
</dbReference>
<dbReference type="Pfam" id="PF00732">
    <property type="entry name" value="GMC_oxred_N"/>
    <property type="match status" value="1"/>
</dbReference>
<evidence type="ECO:0000256" key="5">
    <source>
        <dbReference type="PIRSR" id="PIRSR000137-2"/>
    </source>
</evidence>
<keyword evidence="11" id="KW-1185">Reference proteome</keyword>
<comment type="similarity">
    <text evidence="2 6">Belongs to the GMC oxidoreductase family.</text>
</comment>
<dbReference type="Gene3D" id="3.50.50.60">
    <property type="entry name" value="FAD/NAD(P)-binding domain"/>
    <property type="match status" value="1"/>
</dbReference>
<evidence type="ECO:0000256" key="7">
    <source>
        <dbReference type="SAM" id="MobiDB-lite"/>
    </source>
</evidence>
<evidence type="ECO:0000313" key="11">
    <source>
        <dbReference type="Proteomes" id="UP000728032"/>
    </source>
</evidence>
<dbReference type="AlphaFoldDB" id="A0A7R9QS96"/>
<dbReference type="OrthoDB" id="6491738at2759"/>
<reference evidence="10" key="1">
    <citation type="submission" date="2020-11" db="EMBL/GenBank/DDBJ databases">
        <authorList>
            <person name="Tran Van P."/>
        </authorList>
    </citation>
    <scope>NUCLEOTIDE SEQUENCE</scope>
</reference>
<dbReference type="PANTHER" id="PTHR11552">
    <property type="entry name" value="GLUCOSE-METHANOL-CHOLINE GMC OXIDOREDUCTASE"/>
    <property type="match status" value="1"/>
</dbReference>
<dbReference type="EMBL" id="CAJPVJ010008636">
    <property type="protein sequence ID" value="CAG2172051.1"/>
    <property type="molecule type" value="Genomic_DNA"/>
</dbReference>
<proteinExistence type="inferred from homology"/>
<name>A0A7R9QS96_9ACAR</name>
<dbReference type="GO" id="GO:0016614">
    <property type="term" value="F:oxidoreductase activity, acting on CH-OH group of donors"/>
    <property type="evidence" value="ECO:0007669"/>
    <property type="project" value="InterPro"/>
</dbReference>
<feature type="region of interest" description="Disordered" evidence="7">
    <location>
        <begin position="1"/>
        <end position="23"/>
    </location>
</feature>
<feature type="domain" description="Glucose-methanol-choline oxidoreductase N-terminal" evidence="9">
    <location>
        <begin position="239"/>
        <end position="253"/>
    </location>
</feature>
<dbReference type="PROSITE" id="PS00624">
    <property type="entry name" value="GMC_OXRED_2"/>
    <property type="match status" value="1"/>
</dbReference>
<dbReference type="PIRSF" id="PIRSF000137">
    <property type="entry name" value="Alcohol_oxidase"/>
    <property type="match status" value="1"/>
</dbReference>
<keyword evidence="4 5" id="KW-0274">FAD</keyword>
<dbReference type="GO" id="GO:0050660">
    <property type="term" value="F:flavin adenine dinucleotide binding"/>
    <property type="evidence" value="ECO:0007669"/>
    <property type="project" value="InterPro"/>
</dbReference>
<evidence type="ECO:0000256" key="6">
    <source>
        <dbReference type="RuleBase" id="RU003968"/>
    </source>
</evidence>
<dbReference type="SUPFAM" id="SSF54373">
    <property type="entry name" value="FAD-linked reductases, C-terminal domain"/>
    <property type="match status" value="1"/>
</dbReference>
<dbReference type="PROSITE" id="PS00623">
    <property type="entry name" value="GMC_OXRED_1"/>
    <property type="match status" value="1"/>
</dbReference>
<evidence type="ECO:0000256" key="1">
    <source>
        <dbReference type="ARBA" id="ARBA00001974"/>
    </source>
</evidence>
<dbReference type="InterPro" id="IPR000172">
    <property type="entry name" value="GMC_OxRdtase_N"/>
</dbReference>
<feature type="binding site" evidence="5">
    <location>
        <position position="204"/>
    </location>
    <ligand>
        <name>FAD</name>
        <dbReference type="ChEBI" id="CHEBI:57692"/>
    </ligand>
</feature>
<evidence type="ECO:0000256" key="3">
    <source>
        <dbReference type="ARBA" id="ARBA00022630"/>
    </source>
</evidence>
<evidence type="ECO:0000256" key="4">
    <source>
        <dbReference type="ARBA" id="ARBA00022827"/>
    </source>
</evidence>
<evidence type="ECO:0000259" key="8">
    <source>
        <dbReference type="PROSITE" id="PS00623"/>
    </source>
</evidence>
<evidence type="ECO:0000259" key="9">
    <source>
        <dbReference type="PROSITE" id="PS00624"/>
    </source>
</evidence>
<comment type="cofactor">
    <cofactor evidence="1 5">
        <name>FAD</name>
        <dbReference type="ChEBI" id="CHEBI:57692"/>
    </cofactor>
</comment>